<reference evidence="2" key="1">
    <citation type="journal article" date="2023" name="Hortic. Res.">
        <title>A chromosome-level phased genome enabling allele-level studies in sweet orange: a case study on citrus Huanglongbing tolerance.</title>
        <authorList>
            <person name="Wu B."/>
            <person name="Yu Q."/>
            <person name="Deng Z."/>
            <person name="Duan Y."/>
            <person name="Luo F."/>
            <person name="Gmitter F. Jr."/>
        </authorList>
    </citation>
    <scope>NUCLEOTIDE SEQUENCE [LARGE SCALE GENOMIC DNA]</scope>
    <source>
        <strain evidence="2">cv. Valencia</strain>
    </source>
</reference>
<comment type="caution">
    <text evidence="1">The sequence shown here is derived from an EMBL/GenBank/DDBJ whole genome shotgun (WGS) entry which is preliminary data.</text>
</comment>
<sequence>MGVIKAAIGDAVLTSLWVFNLPFLGVLTGIVSKFLGVEALLPVTLLITTFLATINVLVFSLLGHVLGGASFNPSTTIAFYAAGLKPDSSLLSMAVRFPAQAAGGVAGAKAILQVMPSQHRHRLKGPSLKVDLHAGAVAEGAITFVFCFALLFIMLKGPKTLILQLWLLSVTTVGLVLTGSAYTGPSMNPANAFGLGVQVSVSSSFNSNNQEAEEVIIKLQQQPALNPASPQQKRMCRIEVVTEPTAAGEDDCLNNFNYTGVAKPSNTSVRCFWHLNNSCNPSTIETSKIASKMYCGSFFDLVCADAHHMVQLRMWRAPIGATLLWGLTTPNENHHAGSAGNGTHTSSCKLNGN</sequence>
<dbReference type="EMBL" id="CM039177">
    <property type="protein sequence ID" value="KAH9698516.1"/>
    <property type="molecule type" value="Genomic_DNA"/>
</dbReference>
<evidence type="ECO:0000313" key="2">
    <source>
        <dbReference type="Proteomes" id="UP000829398"/>
    </source>
</evidence>
<proteinExistence type="predicted"/>
<keyword evidence="2" id="KW-1185">Reference proteome</keyword>
<protein>
    <submittedName>
        <fullName evidence="1">Aquaporin SIP1-1</fullName>
    </submittedName>
</protein>
<organism evidence="1 2">
    <name type="scientific">Citrus sinensis</name>
    <name type="common">Sweet orange</name>
    <name type="synonym">Citrus aurantium var. sinensis</name>
    <dbReference type="NCBI Taxonomy" id="2711"/>
    <lineage>
        <taxon>Eukaryota</taxon>
        <taxon>Viridiplantae</taxon>
        <taxon>Streptophyta</taxon>
        <taxon>Embryophyta</taxon>
        <taxon>Tracheophyta</taxon>
        <taxon>Spermatophyta</taxon>
        <taxon>Magnoliopsida</taxon>
        <taxon>eudicotyledons</taxon>
        <taxon>Gunneridae</taxon>
        <taxon>Pentapetalae</taxon>
        <taxon>rosids</taxon>
        <taxon>malvids</taxon>
        <taxon>Sapindales</taxon>
        <taxon>Rutaceae</taxon>
        <taxon>Aurantioideae</taxon>
        <taxon>Citrus</taxon>
    </lineage>
</organism>
<name>A0ACB8IN14_CITSI</name>
<evidence type="ECO:0000313" key="1">
    <source>
        <dbReference type="EMBL" id="KAH9698516.1"/>
    </source>
</evidence>
<gene>
    <name evidence="1" type="ORF">KPL71_024036</name>
</gene>
<dbReference type="Proteomes" id="UP000829398">
    <property type="component" value="Chromosome 8"/>
</dbReference>
<accession>A0ACB8IN14</accession>